<evidence type="ECO:0000313" key="1">
    <source>
        <dbReference type="EMBL" id="KAI9907338.1"/>
    </source>
</evidence>
<dbReference type="Proteomes" id="UP001163321">
    <property type="component" value="Chromosome 8"/>
</dbReference>
<gene>
    <name evidence="1" type="ORF">PsorP6_004835</name>
</gene>
<reference evidence="1 2" key="1">
    <citation type="journal article" date="2022" name="bioRxiv">
        <title>The genome of the oomycete Peronosclerospora sorghi, a cosmopolitan pathogen of maize and sorghum, is inflated with dispersed pseudogenes.</title>
        <authorList>
            <person name="Fletcher K."/>
            <person name="Martin F."/>
            <person name="Isakeit T."/>
            <person name="Cavanaugh K."/>
            <person name="Magill C."/>
            <person name="Michelmore R."/>
        </authorList>
    </citation>
    <scope>NUCLEOTIDE SEQUENCE [LARGE SCALE GENOMIC DNA]</scope>
    <source>
        <strain evidence="1">P6</strain>
    </source>
</reference>
<sequence length="598" mass="67686">MDDCSFPMDQPSEIRLSNPPVHATLAPLTDTASDHYKDNTNVPLLLYSGTVDAPMEAVAAKVDVEDDSTAPPSPTAAGANVDRQPRLVDLEVDSNAPQTETAADANVDRPLRLHCSGLTVAWIPVSHAILLHPNMLLALFRTRVGELCLQQWQQPQWHGTLWDDLEDLKNCGFIDMDTAVLQLKVDERTSLTCVNGKMVRWNAMSAWWKQTCVWWHHVKWSVTYAALPDLDKCVHLLHQPIWLHVDRGLQFVKPTRSTDNIPSYRSIGMVPEPDRSFRQHVARRFQLRSLSDFFGSCNVWPCSNVFVEAFVDYGLLGTPVYTQSVMLKRLYRELTQVVECVCPLRVRPEVTTTPTTLHYGHHAASSQHICFDSSTYFPKSIQTVLFTRALYNDVSQAIFNPARQLLWLPFQENERRRFQNFVSGPVRSLSRIVGAVLSMVLTTSFIVELCFDDCHVDPVNPGRHGSSTILCVRILRFVTARTSRFDVIILDFTPDQIQLVKETSVNGETNQAHFVLNSLSHKHIASYAQELRAFFHKKDENGVSLTPLHTNLRLLNLHTAAKRAFALHAEESYFLPEAKTFPAGIFNTMDLMMLVNDK</sequence>
<comment type="caution">
    <text evidence="1">The sequence shown here is derived from an EMBL/GenBank/DDBJ whole genome shotgun (WGS) entry which is preliminary data.</text>
</comment>
<dbReference type="EMBL" id="CM047587">
    <property type="protein sequence ID" value="KAI9907338.1"/>
    <property type="molecule type" value="Genomic_DNA"/>
</dbReference>
<name>A0ACC0VNN4_9STRA</name>
<proteinExistence type="predicted"/>
<evidence type="ECO:0000313" key="2">
    <source>
        <dbReference type="Proteomes" id="UP001163321"/>
    </source>
</evidence>
<accession>A0ACC0VNN4</accession>
<organism evidence="1 2">
    <name type="scientific">Peronosclerospora sorghi</name>
    <dbReference type="NCBI Taxonomy" id="230839"/>
    <lineage>
        <taxon>Eukaryota</taxon>
        <taxon>Sar</taxon>
        <taxon>Stramenopiles</taxon>
        <taxon>Oomycota</taxon>
        <taxon>Peronosporomycetes</taxon>
        <taxon>Peronosporales</taxon>
        <taxon>Peronosporaceae</taxon>
        <taxon>Peronosclerospora</taxon>
    </lineage>
</organism>
<keyword evidence="2" id="KW-1185">Reference proteome</keyword>
<protein>
    <submittedName>
        <fullName evidence="1">Uncharacterized protein</fullName>
    </submittedName>
</protein>